<organism evidence="4 5">
    <name type="scientific">Candidatus Andersenbacteria bacterium RIFCSPHIGHO2_12_FULL_45_11</name>
    <dbReference type="NCBI Taxonomy" id="1797281"/>
    <lineage>
        <taxon>Bacteria</taxon>
        <taxon>Candidatus Anderseniibacteriota</taxon>
    </lineage>
</organism>
<dbReference type="InterPro" id="IPR006143">
    <property type="entry name" value="RND_pump_MFP"/>
</dbReference>
<dbReference type="Gene3D" id="2.40.30.170">
    <property type="match status" value="1"/>
</dbReference>
<evidence type="ECO:0000256" key="1">
    <source>
        <dbReference type="ARBA" id="ARBA00009477"/>
    </source>
</evidence>
<dbReference type="Pfam" id="PF25954">
    <property type="entry name" value="Beta-barrel_RND_2"/>
    <property type="match status" value="1"/>
</dbReference>
<name>A0A1G1X5M1_9BACT</name>
<gene>
    <name evidence="4" type="ORF">A3D99_04340</name>
</gene>
<evidence type="ECO:0000259" key="3">
    <source>
        <dbReference type="Pfam" id="PF25954"/>
    </source>
</evidence>
<dbReference type="Gene3D" id="1.10.287.470">
    <property type="entry name" value="Helix hairpin bin"/>
    <property type="match status" value="1"/>
</dbReference>
<dbReference type="Proteomes" id="UP000177528">
    <property type="component" value="Unassembled WGS sequence"/>
</dbReference>
<protein>
    <recommendedName>
        <fullName evidence="3">CusB-like beta-barrel domain-containing protein</fullName>
    </recommendedName>
</protein>
<comment type="caution">
    <text evidence="4">The sequence shown here is derived from an EMBL/GenBank/DDBJ whole genome shotgun (WGS) entry which is preliminary data.</text>
</comment>
<dbReference type="GO" id="GO:1990281">
    <property type="term" value="C:efflux pump complex"/>
    <property type="evidence" value="ECO:0007669"/>
    <property type="project" value="TreeGrafter"/>
</dbReference>
<evidence type="ECO:0000256" key="2">
    <source>
        <dbReference type="SAM" id="Coils"/>
    </source>
</evidence>
<dbReference type="NCBIfam" id="TIGR01730">
    <property type="entry name" value="RND_mfp"/>
    <property type="match status" value="1"/>
</dbReference>
<sequence>MKTWIKWAITAILLLSIAGFIGWRVVAGNIKTPVRTVSVRAQTITKDIAFTGAVTAQKSADLAFELTGSIQALYANVGDSVVQGQKLALLNPESVSLELAKAQADAASSTSIQLVTWQNATEDAKNLKAENARSLEEKRQAVRNAKKALDQSTEVFNAKADESGEDASATKTTYSTVVANQNAYDAAKKSLETGLVSVQKSNAAAQKTADIAYAQYISTTQASISNSGLSSLEALEQLARVKAAKSVLRAPFDGVITKKSSEIGELATAGASVLTIETVSNLHLTADVPETDALSLAAGMSADTTLDALPSQDRITTSIVAIDPAATVIQGVPTFKITLSLANTPSTLRPGLTANIVVHVAKKENVLGIPRRAIITKNGEEYVRVQKADTSEEERKVTTGLGGSDGTVEITSGLVEGEIVVTSK</sequence>
<feature type="domain" description="CusB-like beta-barrel" evidence="3">
    <location>
        <begin position="284"/>
        <end position="358"/>
    </location>
</feature>
<evidence type="ECO:0000313" key="5">
    <source>
        <dbReference type="Proteomes" id="UP000177528"/>
    </source>
</evidence>
<dbReference type="EMBL" id="MHHR01000001">
    <property type="protein sequence ID" value="OGY35294.1"/>
    <property type="molecule type" value="Genomic_DNA"/>
</dbReference>
<comment type="similarity">
    <text evidence="1">Belongs to the membrane fusion protein (MFP) (TC 8.A.1) family.</text>
</comment>
<dbReference type="GO" id="GO:0015562">
    <property type="term" value="F:efflux transmembrane transporter activity"/>
    <property type="evidence" value="ECO:0007669"/>
    <property type="project" value="TreeGrafter"/>
</dbReference>
<dbReference type="PANTHER" id="PTHR30469">
    <property type="entry name" value="MULTIDRUG RESISTANCE PROTEIN MDTA"/>
    <property type="match status" value="1"/>
</dbReference>
<reference evidence="4 5" key="1">
    <citation type="journal article" date="2016" name="Nat. Commun.">
        <title>Thousands of microbial genomes shed light on interconnected biogeochemical processes in an aquifer system.</title>
        <authorList>
            <person name="Anantharaman K."/>
            <person name="Brown C.T."/>
            <person name="Hug L.A."/>
            <person name="Sharon I."/>
            <person name="Castelle C.J."/>
            <person name="Probst A.J."/>
            <person name="Thomas B.C."/>
            <person name="Singh A."/>
            <person name="Wilkins M.J."/>
            <person name="Karaoz U."/>
            <person name="Brodie E.L."/>
            <person name="Williams K.H."/>
            <person name="Hubbard S.S."/>
            <person name="Banfield J.F."/>
        </authorList>
    </citation>
    <scope>NUCLEOTIDE SEQUENCE [LARGE SCALE GENOMIC DNA]</scope>
</reference>
<dbReference type="AlphaFoldDB" id="A0A1G1X5M1"/>
<dbReference type="InterPro" id="IPR058792">
    <property type="entry name" value="Beta-barrel_RND_2"/>
</dbReference>
<dbReference type="SUPFAM" id="SSF111369">
    <property type="entry name" value="HlyD-like secretion proteins"/>
    <property type="match status" value="2"/>
</dbReference>
<feature type="coiled-coil region" evidence="2">
    <location>
        <begin position="117"/>
        <end position="155"/>
    </location>
</feature>
<keyword evidence="2" id="KW-0175">Coiled coil</keyword>
<accession>A0A1G1X5M1</accession>
<dbReference type="PANTHER" id="PTHR30469:SF33">
    <property type="entry name" value="SLR1207 PROTEIN"/>
    <property type="match status" value="1"/>
</dbReference>
<dbReference type="Gene3D" id="2.40.50.100">
    <property type="match status" value="2"/>
</dbReference>
<proteinExistence type="inferred from homology"/>
<dbReference type="Gene3D" id="2.40.420.20">
    <property type="match status" value="1"/>
</dbReference>
<evidence type="ECO:0000313" key="4">
    <source>
        <dbReference type="EMBL" id="OGY35294.1"/>
    </source>
</evidence>